<dbReference type="PANTHER" id="PTHR43792:SF1">
    <property type="entry name" value="N-ACETYLTRANSFERASE DOMAIN-CONTAINING PROTEIN"/>
    <property type="match status" value="1"/>
</dbReference>
<evidence type="ECO:0000313" key="4">
    <source>
        <dbReference type="Proteomes" id="UP001610334"/>
    </source>
</evidence>
<dbReference type="Proteomes" id="UP001610334">
    <property type="component" value="Unassembled WGS sequence"/>
</dbReference>
<name>A0ABR4HM79_9EURO</name>
<dbReference type="Pfam" id="PF13302">
    <property type="entry name" value="Acetyltransf_3"/>
    <property type="match status" value="1"/>
</dbReference>
<organism evidence="3 4">
    <name type="scientific">Aspergillus granulosus</name>
    <dbReference type="NCBI Taxonomy" id="176169"/>
    <lineage>
        <taxon>Eukaryota</taxon>
        <taxon>Fungi</taxon>
        <taxon>Dikarya</taxon>
        <taxon>Ascomycota</taxon>
        <taxon>Pezizomycotina</taxon>
        <taxon>Eurotiomycetes</taxon>
        <taxon>Eurotiomycetidae</taxon>
        <taxon>Eurotiales</taxon>
        <taxon>Aspergillaceae</taxon>
        <taxon>Aspergillus</taxon>
        <taxon>Aspergillus subgen. Nidulantes</taxon>
    </lineage>
</organism>
<dbReference type="SUPFAM" id="SSF55729">
    <property type="entry name" value="Acyl-CoA N-acyltransferases (Nat)"/>
    <property type="match status" value="1"/>
</dbReference>
<dbReference type="PANTHER" id="PTHR43792">
    <property type="entry name" value="GNAT FAMILY, PUTATIVE (AFU_ORTHOLOGUE AFUA_3G00765)-RELATED-RELATED"/>
    <property type="match status" value="1"/>
</dbReference>
<comment type="caution">
    <text evidence="3">The sequence shown here is derived from an EMBL/GenBank/DDBJ whole genome shotgun (WGS) entry which is preliminary data.</text>
</comment>
<protein>
    <submittedName>
        <fullName evidence="3">GNAT domain-containing protein</fullName>
    </submittedName>
</protein>
<evidence type="ECO:0000256" key="1">
    <source>
        <dbReference type="SAM" id="MobiDB-lite"/>
    </source>
</evidence>
<accession>A0ABR4HM79</accession>
<reference evidence="3 4" key="1">
    <citation type="submission" date="2024-07" db="EMBL/GenBank/DDBJ databases">
        <title>Section-level genome sequencing and comparative genomics of Aspergillus sections Usti and Cavernicolus.</title>
        <authorList>
            <consortium name="Lawrence Berkeley National Laboratory"/>
            <person name="Nybo J.L."/>
            <person name="Vesth T.C."/>
            <person name="Theobald S."/>
            <person name="Frisvad J.C."/>
            <person name="Larsen T.O."/>
            <person name="Kjaerboelling I."/>
            <person name="Rothschild-Mancinelli K."/>
            <person name="Lyhne E.K."/>
            <person name="Kogle M.E."/>
            <person name="Barry K."/>
            <person name="Clum A."/>
            <person name="Na H."/>
            <person name="Ledsgaard L."/>
            <person name="Lin J."/>
            <person name="Lipzen A."/>
            <person name="Kuo A."/>
            <person name="Riley R."/>
            <person name="Mondo S."/>
            <person name="Labutti K."/>
            <person name="Haridas S."/>
            <person name="Pangalinan J."/>
            <person name="Salamov A.A."/>
            <person name="Simmons B.A."/>
            <person name="Magnuson J.K."/>
            <person name="Chen J."/>
            <person name="Drula E."/>
            <person name="Henrissat B."/>
            <person name="Wiebenga A."/>
            <person name="Lubbers R.J."/>
            <person name="Gomes A.C."/>
            <person name="Makela M.R."/>
            <person name="Stajich J."/>
            <person name="Grigoriev I.V."/>
            <person name="Mortensen U.H."/>
            <person name="De Vries R.P."/>
            <person name="Baker S.E."/>
            <person name="Andersen M.R."/>
        </authorList>
    </citation>
    <scope>NUCLEOTIDE SEQUENCE [LARGE SCALE GENOMIC DNA]</scope>
    <source>
        <strain evidence="3 4">CBS 588.65</strain>
    </source>
</reference>
<dbReference type="InterPro" id="IPR051531">
    <property type="entry name" value="N-acetyltransferase"/>
</dbReference>
<feature type="domain" description="N-acetyltransferase" evidence="2">
    <location>
        <begin position="37"/>
        <end position="211"/>
    </location>
</feature>
<proteinExistence type="predicted"/>
<evidence type="ECO:0000313" key="3">
    <source>
        <dbReference type="EMBL" id="KAL2816482.1"/>
    </source>
</evidence>
<dbReference type="InterPro" id="IPR016181">
    <property type="entry name" value="Acyl_CoA_acyltransferase"/>
</dbReference>
<gene>
    <name evidence="3" type="ORF">BJX63DRAFT_137089</name>
</gene>
<keyword evidence="4" id="KW-1185">Reference proteome</keyword>
<dbReference type="CDD" id="cd04301">
    <property type="entry name" value="NAT_SF"/>
    <property type="match status" value="1"/>
</dbReference>
<dbReference type="Gene3D" id="3.40.630.30">
    <property type="match status" value="1"/>
</dbReference>
<sequence length="211" mass="23689">MATTTKYPPDAPVYPTQKPSVIVPHPSDLKPLHTERLILRPLQIDSDEDAAGMFAIRSRQDVVEWMWPPTPETDINATKTWMKRKIFSTADGTGSAGIRHFCFVILRKSDPERKIIGAVSVNSLDPAPSVGYMFHPEAWGKGYATEAVTALVEAWWNLPRAWDFEEERVFAAVNCANVGSLRVLQKVGFEVYQYVEYGGKLAFMSMGRRSP</sequence>
<dbReference type="EMBL" id="JBFXLT010000022">
    <property type="protein sequence ID" value="KAL2816482.1"/>
    <property type="molecule type" value="Genomic_DNA"/>
</dbReference>
<dbReference type="InterPro" id="IPR000182">
    <property type="entry name" value="GNAT_dom"/>
</dbReference>
<evidence type="ECO:0000259" key="2">
    <source>
        <dbReference type="PROSITE" id="PS51186"/>
    </source>
</evidence>
<dbReference type="PROSITE" id="PS51186">
    <property type="entry name" value="GNAT"/>
    <property type="match status" value="1"/>
</dbReference>
<feature type="region of interest" description="Disordered" evidence="1">
    <location>
        <begin position="1"/>
        <end position="20"/>
    </location>
</feature>